<evidence type="ECO:0000256" key="1">
    <source>
        <dbReference type="SAM" id="Phobius"/>
    </source>
</evidence>
<gene>
    <name evidence="2" type="ORF">MM415A00400_0032</name>
</gene>
<dbReference type="AlphaFoldDB" id="A0A6M3KKI8"/>
<feature type="transmembrane region" description="Helical" evidence="1">
    <location>
        <begin position="289"/>
        <end position="308"/>
    </location>
</feature>
<name>A0A6M3KKI8_9ZZZZ</name>
<sequence>MPDERIQAVIQVQADVEQARRAFESLSAAVAGLTQDVSAQARAAQDAQARMNALTGTARALGMGLAAAGAAGTAFSVSNVMLAARVETLGVVVNRLGQNLGYSARQMRQFETAVKSQGITTQAARQSLAQMAQANLDLGKAADLARVAQDAAVIAGINSSEAFQRLVYAISSGQVEMLRTMGIQVQFNAGYAEMAATLGKSTSALTAEERVQARMNTVLDAGTSIAGAYSEAMGTAGKQITSMPRLIEEAQLALGEGLLPAMSAVIGVTGELLTKFNELEPATKQGTGAALATASAFSAVGGAGLILVSKIPSIVAGFKAMGLAASTSLGPIGLVAGAIAAATIALVAHGAAQRAARQGMIDLAGGVTSLADSYAGYRQEVLDAAEAQSQLHTAHEYIIDSEGQLIERFVTRAGWQERVVEGVHVLTEAEWEGGAAAQAAAAGQEGLEGAIRDVGSAADDSAQRMAAYWRASSGGAQSAIDAAREHLDWVLQGGPQIDALIGQITRAVQEGRITPEEGRDMFYGVDVALSEMAVKAGDDTRWGAARGLAEAWGIPFGTARDDLSEALSTAETFPREISIQVRWNWGPEGAPPGWGGGGGGGGGGTSVVGAAAFSARQAARYETRAAGGPLSRGWTLVGEGGPELIAPTGVVVPHPESQRLIHAGLVMPEAHHMIDWGATGGGYTPPRKTTPVGGKTGGELKSGIPGGTVTGVVTPGVSGLTTGGEAAAMIASTTSAAEQAAQNVASAMMGVMPQPEEIALSIAAPNRAMAAASERTGAATNRRLDKIIEVLMRLGTAEDTARAVMDGIARVQG</sequence>
<accession>A0A6M3KKI8</accession>
<organism evidence="2">
    <name type="scientific">viral metagenome</name>
    <dbReference type="NCBI Taxonomy" id="1070528"/>
    <lineage>
        <taxon>unclassified sequences</taxon>
        <taxon>metagenomes</taxon>
        <taxon>organismal metagenomes</taxon>
    </lineage>
</organism>
<keyword evidence="1" id="KW-0812">Transmembrane</keyword>
<keyword evidence="1" id="KW-1133">Transmembrane helix</keyword>
<keyword evidence="1" id="KW-0472">Membrane</keyword>
<evidence type="ECO:0000313" key="2">
    <source>
        <dbReference type="EMBL" id="QJA82559.1"/>
    </source>
</evidence>
<feature type="transmembrane region" description="Helical" evidence="1">
    <location>
        <begin position="320"/>
        <end position="348"/>
    </location>
</feature>
<proteinExistence type="predicted"/>
<protein>
    <submittedName>
        <fullName evidence="2">Putative tail tape measure protein</fullName>
    </submittedName>
</protein>
<dbReference type="EMBL" id="MT142490">
    <property type="protein sequence ID" value="QJA82559.1"/>
    <property type="molecule type" value="Genomic_DNA"/>
</dbReference>
<reference evidence="2" key="1">
    <citation type="submission" date="2020-03" db="EMBL/GenBank/DDBJ databases">
        <title>The deep terrestrial virosphere.</title>
        <authorList>
            <person name="Holmfeldt K."/>
            <person name="Nilsson E."/>
            <person name="Simone D."/>
            <person name="Lopez-Fernandez M."/>
            <person name="Wu X."/>
            <person name="de Brujin I."/>
            <person name="Lundin D."/>
            <person name="Andersson A."/>
            <person name="Bertilsson S."/>
            <person name="Dopson M."/>
        </authorList>
    </citation>
    <scope>NUCLEOTIDE SEQUENCE</scope>
    <source>
        <strain evidence="2">MM415A00400</strain>
    </source>
</reference>